<dbReference type="SUPFAM" id="SSF50916">
    <property type="entry name" value="Rap30/74 interaction domains"/>
    <property type="match status" value="1"/>
</dbReference>
<evidence type="ECO:0000256" key="7">
    <source>
        <dbReference type="SAM" id="MobiDB-lite"/>
    </source>
</evidence>
<dbReference type="GO" id="GO:0005674">
    <property type="term" value="C:transcription factor TFIIF complex"/>
    <property type="evidence" value="ECO:0007669"/>
    <property type="project" value="TreeGrafter"/>
</dbReference>
<feature type="compositionally biased region" description="Polar residues" evidence="7">
    <location>
        <begin position="618"/>
        <end position="628"/>
    </location>
</feature>
<evidence type="ECO:0000256" key="2">
    <source>
        <dbReference type="ARBA" id="ARBA00005249"/>
    </source>
</evidence>
<proteinExistence type="inferred from homology"/>
<feature type="compositionally biased region" description="Basic and acidic residues" evidence="7">
    <location>
        <begin position="472"/>
        <end position="491"/>
    </location>
</feature>
<keyword evidence="3" id="KW-0805">Transcription regulation</keyword>
<evidence type="ECO:0000256" key="4">
    <source>
        <dbReference type="ARBA" id="ARBA00023125"/>
    </source>
</evidence>
<dbReference type="EMBL" id="JAPEVB010000004">
    <property type="protein sequence ID" value="KAJ4389924.1"/>
    <property type="molecule type" value="Genomic_DNA"/>
</dbReference>
<feature type="compositionally biased region" description="Low complexity" evidence="7">
    <location>
        <begin position="47"/>
        <end position="61"/>
    </location>
</feature>
<comment type="similarity">
    <text evidence="2">Belongs to the TFIIF alpha subunit family.</text>
</comment>
<keyword evidence="9" id="KW-1185">Reference proteome</keyword>
<comment type="caution">
    <text evidence="8">The sequence shown here is derived from an EMBL/GenBank/DDBJ whole genome shotgun (WGS) entry which is preliminary data.</text>
</comment>
<dbReference type="AlphaFoldDB" id="A0A9W8YR97"/>
<dbReference type="GO" id="GO:0032968">
    <property type="term" value="P:positive regulation of transcription elongation by RNA polymerase II"/>
    <property type="evidence" value="ECO:0007669"/>
    <property type="project" value="InterPro"/>
</dbReference>
<keyword evidence="5" id="KW-0804">Transcription</keyword>
<organism evidence="8 9">
    <name type="scientific">Gnomoniopsis smithogilvyi</name>
    <dbReference type="NCBI Taxonomy" id="1191159"/>
    <lineage>
        <taxon>Eukaryota</taxon>
        <taxon>Fungi</taxon>
        <taxon>Dikarya</taxon>
        <taxon>Ascomycota</taxon>
        <taxon>Pezizomycotina</taxon>
        <taxon>Sordariomycetes</taxon>
        <taxon>Sordariomycetidae</taxon>
        <taxon>Diaporthales</taxon>
        <taxon>Gnomoniaceae</taxon>
        <taxon>Gnomoniopsis</taxon>
    </lineage>
</organism>
<evidence type="ECO:0000256" key="5">
    <source>
        <dbReference type="ARBA" id="ARBA00023163"/>
    </source>
</evidence>
<feature type="compositionally biased region" description="Basic residues" evidence="7">
    <location>
        <begin position="432"/>
        <end position="441"/>
    </location>
</feature>
<feature type="region of interest" description="Disordered" evidence="7">
    <location>
        <begin position="1"/>
        <end position="77"/>
    </location>
</feature>
<feature type="compositionally biased region" description="Polar residues" evidence="7">
    <location>
        <begin position="542"/>
        <end position="556"/>
    </location>
</feature>
<feature type="compositionally biased region" description="Polar residues" evidence="7">
    <location>
        <begin position="521"/>
        <end position="532"/>
    </location>
</feature>
<evidence type="ECO:0000256" key="6">
    <source>
        <dbReference type="ARBA" id="ARBA00023242"/>
    </source>
</evidence>
<gene>
    <name evidence="8" type="primary">TFG1</name>
    <name evidence="8" type="ORF">N0V93_007396</name>
</gene>
<feature type="compositionally biased region" description="Basic and acidic residues" evidence="7">
    <location>
        <begin position="392"/>
        <end position="402"/>
    </location>
</feature>
<sequence length="691" mass="76628">MSAPPNGLPNGSKRPPGAPPLRRRKPASANPMVARKRPAPPPPPSTKPATSSSKTKSAPKPIDSNSHNFYGITAPKVDLKTQEEWKVRRRQNGGWWDPPPQVDDFREIPVYITKKDIKEGLRLHAMRFSKTRTSGVVDIMDPTQFPRPVTLHRKDARDVHQPLDAKEPSASPAPVDDAEAERIANIKAEKEAQRAVDQAQIAPVTREAQARKPAAKPERMETKTFYAKRSAERQKENNLRYEESLPWVIEDADGKSVYVSQYLGPLSESMVALQFEGSAVRAVPVEKFYKFTHKPPFKAYSIEEAEALMKKQIVPGRWSMRQDEKDKVREEENATRQFLYGRSMVKMESSTFRSAARSEKQEHDDIDFSGDEFQDDDENPTFERDNNDEEEKDSKERIRREQLGANLFGEADEHEIEQELRREEAEEEARKRLGKSLTKHLVKLEKHLEYKEDPDDSSDLDVESSSDEENDPDKQEVKLENEQQKLLDPKAKGPNGPLSGSKSKPGADAKKVNSLKRPGSPNLSEMESSGNESSRKRPKKNATGSFRDSRASTPVPGSQRPKKAPGAASDGEATGAEMSDGSRPKKIKNLPVGSHSRGTPVASRAGSPVPGSGSQSPNRAGSPSTPNPASGGGLPITAEDLTAVLQAHPEGLTIGQVHKAFAGRVTDRQLFISLVKNNAKWCPDKKLRVKN</sequence>
<name>A0A9W8YR97_9PEZI</name>
<dbReference type="GO" id="GO:0016251">
    <property type="term" value="F:RNA polymerase II general transcription initiation factor activity"/>
    <property type="evidence" value="ECO:0007669"/>
    <property type="project" value="TreeGrafter"/>
</dbReference>
<evidence type="ECO:0000313" key="9">
    <source>
        <dbReference type="Proteomes" id="UP001140453"/>
    </source>
</evidence>
<evidence type="ECO:0000256" key="3">
    <source>
        <dbReference type="ARBA" id="ARBA00023015"/>
    </source>
</evidence>
<dbReference type="PANTHER" id="PTHR13011:SF0">
    <property type="entry name" value="GENERAL TRANSCRIPTION FACTOR IIF SUBUNIT 1"/>
    <property type="match status" value="1"/>
</dbReference>
<dbReference type="InterPro" id="IPR011039">
    <property type="entry name" value="TFIIF_interaction"/>
</dbReference>
<reference evidence="8" key="1">
    <citation type="submission" date="2022-10" db="EMBL/GenBank/DDBJ databases">
        <title>Tapping the CABI collections for fungal endophytes: first genome assemblies for Collariella, Neodidymelliopsis, Ascochyta clinopodiicola, Didymella pomorum, Didymosphaeria variabile, Neocosmospora piperis and Neocucurbitaria cava.</title>
        <authorList>
            <person name="Hill R."/>
        </authorList>
    </citation>
    <scope>NUCLEOTIDE SEQUENCE</scope>
    <source>
        <strain evidence="8">IMI 355082</strain>
    </source>
</reference>
<feature type="compositionally biased region" description="Acidic residues" evidence="7">
    <location>
        <begin position="364"/>
        <end position="391"/>
    </location>
</feature>
<dbReference type="PANTHER" id="PTHR13011">
    <property type="entry name" value="TFIIF-ALPHA"/>
    <property type="match status" value="1"/>
</dbReference>
<accession>A0A9W8YR97</accession>
<dbReference type="Proteomes" id="UP001140453">
    <property type="component" value="Unassembled WGS sequence"/>
</dbReference>
<feature type="compositionally biased region" description="Low complexity" evidence="7">
    <location>
        <begin position="606"/>
        <end position="617"/>
    </location>
</feature>
<feature type="region of interest" description="Disordered" evidence="7">
    <location>
        <begin position="351"/>
        <end position="636"/>
    </location>
</feature>
<dbReference type="GO" id="GO:0003677">
    <property type="term" value="F:DNA binding"/>
    <property type="evidence" value="ECO:0007669"/>
    <property type="project" value="UniProtKB-KW"/>
</dbReference>
<feature type="compositionally biased region" description="Basic and acidic residues" evidence="7">
    <location>
        <begin position="417"/>
        <end position="431"/>
    </location>
</feature>
<dbReference type="GO" id="GO:0006367">
    <property type="term" value="P:transcription initiation at RNA polymerase II promoter"/>
    <property type="evidence" value="ECO:0007669"/>
    <property type="project" value="InterPro"/>
</dbReference>
<evidence type="ECO:0000313" key="8">
    <source>
        <dbReference type="EMBL" id="KAJ4389924.1"/>
    </source>
</evidence>
<dbReference type="InterPro" id="IPR008851">
    <property type="entry name" value="TFIIF-alpha"/>
</dbReference>
<dbReference type="GO" id="GO:0001096">
    <property type="term" value="F:TFIIF-class transcription factor complex binding"/>
    <property type="evidence" value="ECO:0007669"/>
    <property type="project" value="TreeGrafter"/>
</dbReference>
<keyword evidence="6" id="KW-0539">Nucleus</keyword>
<keyword evidence="4" id="KW-0238">DNA-binding</keyword>
<protein>
    <submittedName>
        <fullName evidence="8">Transcription factor IIF subunit tfg1</fullName>
    </submittedName>
</protein>
<comment type="subcellular location">
    <subcellularLocation>
        <location evidence="1">Nucleus</location>
    </subcellularLocation>
</comment>
<feature type="compositionally biased region" description="Basic and acidic residues" evidence="7">
    <location>
        <begin position="442"/>
        <end position="451"/>
    </location>
</feature>
<feature type="region of interest" description="Disordered" evidence="7">
    <location>
        <begin position="194"/>
        <end position="220"/>
    </location>
</feature>
<dbReference type="OrthoDB" id="76676at2759"/>
<feature type="compositionally biased region" description="Acidic residues" evidence="7">
    <location>
        <begin position="452"/>
        <end position="471"/>
    </location>
</feature>
<evidence type="ECO:0000256" key="1">
    <source>
        <dbReference type="ARBA" id="ARBA00004123"/>
    </source>
</evidence>